<dbReference type="GO" id="GO:0005737">
    <property type="term" value="C:cytoplasm"/>
    <property type="evidence" value="ECO:0007669"/>
    <property type="project" value="UniProtKB-SubCell"/>
</dbReference>
<dbReference type="SMART" id="SM00448">
    <property type="entry name" value="REC"/>
    <property type="match status" value="1"/>
</dbReference>
<dbReference type="SUPFAM" id="SSF46894">
    <property type="entry name" value="C-terminal effector domain of the bipartite response regulators"/>
    <property type="match status" value="1"/>
</dbReference>
<keyword evidence="8" id="KW-0614">Plasmid</keyword>
<evidence type="ECO:0000259" key="7">
    <source>
        <dbReference type="PROSITE" id="PS50110"/>
    </source>
</evidence>
<evidence type="ECO:0000256" key="3">
    <source>
        <dbReference type="ARBA" id="ARBA00023015"/>
    </source>
</evidence>
<dbReference type="GO" id="GO:0003677">
    <property type="term" value="F:DNA binding"/>
    <property type="evidence" value="ECO:0007669"/>
    <property type="project" value="UniProtKB-KW"/>
</dbReference>
<keyword evidence="4 8" id="KW-0238">DNA-binding</keyword>
<dbReference type="Gene3D" id="3.40.50.2300">
    <property type="match status" value="1"/>
</dbReference>
<dbReference type="Pfam" id="PF00072">
    <property type="entry name" value="Response_reg"/>
    <property type="match status" value="1"/>
</dbReference>
<reference evidence="8" key="1">
    <citation type="submission" date="2018-10" db="EMBL/GenBank/DDBJ databases">
        <title>FDA dAtabase for Regulatory Grade micrObial Sequences (FDA-ARGOS): Supporting development and validation of Infectious Disease Dx tests.</title>
        <authorList>
            <person name="Minogue T."/>
            <person name="Wolcott M."/>
            <person name="Wasieloski L."/>
            <person name="Aguilar W."/>
            <person name="Moore D."/>
            <person name="Tallon L.J."/>
            <person name="Sadzewicz L."/>
            <person name="Sengamalay N."/>
            <person name="Ott S."/>
            <person name="Godinez A."/>
            <person name="Nagaraj S."/>
            <person name="Vavikolanu K."/>
            <person name="Vyas G."/>
            <person name="Nadendla S."/>
            <person name="Aluvathingal J."/>
            <person name="Sichtig H."/>
        </authorList>
    </citation>
    <scope>NUCLEOTIDE SEQUENCE</scope>
    <source>
        <strain evidence="8">FDAARGOS_343</strain>
        <plasmid evidence="8">unnamed2</plasmid>
    </source>
</reference>
<dbReference type="AlphaFoldDB" id="A0A553SQK6"/>
<dbReference type="EMBL" id="RIBP01000003">
    <property type="protein sequence ID" value="TRZ39268.1"/>
    <property type="molecule type" value="Genomic_DNA"/>
</dbReference>
<evidence type="ECO:0000313" key="8">
    <source>
        <dbReference type="EMBL" id="TRZ39268.1"/>
    </source>
</evidence>
<dbReference type="GO" id="GO:0000160">
    <property type="term" value="P:phosphorelay signal transduction system"/>
    <property type="evidence" value="ECO:0007669"/>
    <property type="project" value="InterPro"/>
</dbReference>
<comment type="subcellular location">
    <subcellularLocation>
        <location evidence="1">Cytoplasm</location>
    </subcellularLocation>
</comment>
<dbReference type="RefSeq" id="WP_182102374.1">
    <property type="nucleotide sequence ID" value="NZ_CM017506.1"/>
</dbReference>
<dbReference type="InterPro" id="IPR039420">
    <property type="entry name" value="WalR-like"/>
</dbReference>
<proteinExistence type="predicted"/>
<dbReference type="InterPro" id="IPR011006">
    <property type="entry name" value="CheY-like_superfamily"/>
</dbReference>
<keyword evidence="2 6" id="KW-0597">Phosphoprotein</keyword>
<dbReference type="InterPro" id="IPR001789">
    <property type="entry name" value="Sig_transdc_resp-reg_receiver"/>
</dbReference>
<dbReference type="SUPFAM" id="SSF52172">
    <property type="entry name" value="CheY-like"/>
    <property type="match status" value="1"/>
</dbReference>
<geneLocation type="plasmid" evidence="8">
    <name>unnamed2</name>
</geneLocation>
<sequence length="195" mass="22318">MDKIQLMLVEDDPVWMKGIANYIEAEEDLTVNKKAYSKEEALNIDCSNIDVALLDISLSKKEDFSGLEVVKHLKEKGIDKVIMLTSWEDPAVILKAFDNGAINFISKSSYKEIPNVIREAHLNKVNIRPDIFNVIMNELKLERKTRVLTPIESEVYRLKIKGFTRSQIAQKLVKSTETIKKQLQIIKKKLNDSVS</sequence>
<dbReference type="PRINTS" id="PR00038">
    <property type="entry name" value="HTHLUXR"/>
</dbReference>
<feature type="domain" description="Response regulatory" evidence="7">
    <location>
        <begin position="5"/>
        <end position="122"/>
    </location>
</feature>
<dbReference type="GO" id="GO:0006355">
    <property type="term" value="P:regulation of DNA-templated transcription"/>
    <property type="evidence" value="ECO:0007669"/>
    <property type="project" value="InterPro"/>
</dbReference>
<evidence type="ECO:0000256" key="6">
    <source>
        <dbReference type="PROSITE-ProRule" id="PRU00169"/>
    </source>
</evidence>
<dbReference type="InterPro" id="IPR000792">
    <property type="entry name" value="Tscrpt_reg_LuxR_C"/>
</dbReference>
<dbReference type="InterPro" id="IPR058245">
    <property type="entry name" value="NreC/VraR/RcsB-like_REC"/>
</dbReference>
<dbReference type="PANTHER" id="PTHR43214">
    <property type="entry name" value="TWO-COMPONENT RESPONSE REGULATOR"/>
    <property type="match status" value="1"/>
</dbReference>
<accession>A0A553SQK6</accession>
<gene>
    <name evidence="8" type="ORF">CEQ21_07830</name>
</gene>
<evidence type="ECO:0000256" key="5">
    <source>
        <dbReference type="ARBA" id="ARBA00023163"/>
    </source>
</evidence>
<evidence type="ECO:0000256" key="2">
    <source>
        <dbReference type="ARBA" id="ARBA00022553"/>
    </source>
</evidence>
<evidence type="ECO:0000256" key="4">
    <source>
        <dbReference type="ARBA" id="ARBA00023125"/>
    </source>
</evidence>
<keyword evidence="3" id="KW-0805">Transcription regulation</keyword>
<evidence type="ECO:0000256" key="1">
    <source>
        <dbReference type="ARBA" id="ARBA00004496"/>
    </source>
</evidence>
<organism evidence="8">
    <name type="scientific">Niallia circulans</name>
    <name type="common">Bacillus circulans</name>
    <dbReference type="NCBI Taxonomy" id="1397"/>
    <lineage>
        <taxon>Bacteria</taxon>
        <taxon>Bacillati</taxon>
        <taxon>Bacillota</taxon>
        <taxon>Bacilli</taxon>
        <taxon>Bacillales</taxon>
        <taxon>Bacillaceae</taxon>
        <taxon>Niallia</taxon>
    </lineage>
</organism>
<protein>
    <submittedName>
        <fullName evidence="8">DNA-binding response regulator</fullName>
    </submittedName>
</protein>
<comment type="caution">
    <text evidence="8">The sequence shown here is derived from an EMBL/GenBank/DDBJ whole genome shotgun (WGS) entry which is preliminary data.</text>
</comment>
<dbReference type="InterPro" id="IPR016032">
    <property type="entry name" value="Sig_transdc_resp-reg_C-effctor"/>
</dbReference>
<dbReference type="CDD" id="cd17535">
    <property type="entry name" value="REC_NarL-like"/>
    <property type="match status" value="1"/>
</dbReference>
<name>A0A553SQK6_NIACI</name>
<keyword evidence="5" id="KW-0804">Transcription</keyword>
<dbReference type="Proteomes" id="UP000319837">
    <property type="component" value="Plasmid unnamed2"/>
</dbReference>
<dbReference type="PROSITE" id="PS50110">
    <property type="entry name" value="RESPONSE_REGULATORY"/>
    <property type="match status" value="1"/>
</dbReference>
<feature type="modified residue" description="4-aspartylphosphate" evidence="6">
    <location>
        <position position="55"/>
    </location>
</feature>